<gene>
    <name evidence="1" type="ORF">CCMSSC00406_0006080</name>
</gene>
<proteinExistence type="predicted"/>
<sequence>MPFTQKQSVLGFVSQRRGTIFLICVFIAFMQAGLFSGHWSHKHLDAYPDQIVEESYWGSQAAKFLRLAESTKKVVREHPIPKLMDQAEARFREKVDRQSKTLQAAVKEYKRRYERNPPKGFDEWWQFAKANNATFVDEYDGLVSDLAPFWSLSGAELRRRTEQVGQLPSIDLVRLENGKTTIIKNDDFRDSEAMARAHGFRRMIERFQDKLPDMNFPVNAKAEGRVLVPWEHQKYPNLTKQDSSGGVEDMLGNFPADWRGSGNVWEAWRRTCPPSSPARRLFASVRNTFTKKVPNYLAANHTSPGNDFSFVPATASRFDFCEKPHAHYTQGHFFSDWRTIPVLYPVFSPAKTAGYLDIRIPSHYYYGSTKRYTYGWDPVNMVLKEVDDMEKPWEAKIDKIFWRGASTGGGSHPPGFSHQYQRHRFLRMSSDTSDTNRTITFEDPPGSKNFVSAAVPLAKLNEEIMDVAFVKITDAQNYPGGLPAMEQHHRMADSVPLGRHWAYKYLIDMDGMGYSGRFMAFLASDSAALKATIYEEYYSDWIEPWVHFIPLSNTYREIYNIYAYFSGPTNSTIRAVNGTQTQGDSDSDSEFPLPLEPESRLSVEGNRRLRRIARAGKQWKKTIGRTIDMEVYVYRLCLEWARLFADDRDSMDFNL</sequence>
<keyword evidence="2" id="KW-1185">Reference proteome</keyword>
<evidence type="ECO:0000313" key="2">
    <source>
        <dbReference type="Proteomes" id="UP000824881"/>
    </source>
</evidence>
<name>A0ACB7JAE7_PLECO</name>
<comment type="caution">
    <text evidence="1">The sequence shown here is derived from an EMBL/GenBank/DDBJ whole genome shotgun (WGS) entry which is preliminary data.</text>
</comment>
<dbReference type="EMBL" id="WQMT02000002">
    <property type="protein sequence ID" value="KAG9226695.1"/>
    <property type="molecule type" value="Genomic_DNA"/>
</dbReference>
<accession>A0ACB7JAE7</accession>
<reference evidence="1 2" key="1">
    <citation type="journal article" date="2021" name="Appl. Environ. Microbiol.">
        <title>Genetic linkage and physical mapping for an oyster mushroom Pleurotus cornucopiae and QTL analysis for the trait cap color.</title>
        <authorList>
            <person name="Zhang Y."/>
            <person name="Gao W."/>
            <person name="Sonnenberg A."/>
            <person name="Chen Q."/>
            <person name="Zhang J."/>
            <person name="Huang C."/>
        </authorList>
    </citation>
    <scope>NUCLEOTIDE SEQUENCE [LARGE SCALE GENOMIC DNA]</scope>
    <source>
        <strain evidence="1">CCMSSC00406</strain>
    </source>
</reference>
<dbReference type="Proteomes" id="UP000824881">
    <property type="component" value="Unassembled WGS sequence"/>
</dbReference>
<evidence type="ECO:0000313" key="1">
    <source>
        <dbReference type="EMBL" id="KAG9226695.1"/>
    </source>
</evidence>
<protein>
    <submittedName>
        <fullName evidence="1">Uncharacterized protein</fullName>
    </submittedName>
</protein>
<organism evidence="1 2">
    <name type="scientific">Pleurotus cornucopiae</name>
    <name type="common">Cornucopia mushroom</name>
    <dbReference type="NCBI Taxonomy" id="5321"/>
    <lineage>
        <taxon>Eukaryota</taxon>
        <taxon>Fungi</taxon>
        <taxon>Dikarya</taxon>
        <taxon>Basidiomycota</taxon>
        <taxon>Agaricomycotina</taxon>
        <taxon>Agaricomycetes</taxon>
        <taxon>Agaricomycetidae</taxon>
        <taxon>Agaricales</taxon>
        <taxon>Pleurotineae</taxon>
        <taxon>Pleurotaceae</taxon>
        <taxon>Pleurotus</taxon>
    </lineage>
</organism>